<reference evidence="2 3" key="1">
    <citation type="submission" date="2024-04" db="EMBL/GenBank/DDBJ databases">
        <authorList>
            <person name="Fracassetti M."/>
        </authorList>
    </citation>
    <scope>NUCLEOTIDE SEQUENCE [LARGE SCALE GENOMIC DNA]</scope>
</reference>
<feature type="region of interest" description="Disordered" evidence="1">
    <location>
        <begin position="75"/>
        <end position="98"/>
    </location>
</feature>
<dbReference type="AlphaFoldDB" id="A0AAV2DCK2"/>
<proteinExistence type="predicted"/>
<feature type="region of interest" description="Disordered" evidence="1">
    <location>
        <begin position="1"/>
        <end position="51"/>
    </location>
</feature>
<organism evidence="2 3">
    <name type="scientific">Linum trigynum</name>
    <dbReference type="NCBI Taxonomy" id="586398"/>
    <lineage>
        <taxon>Eukaryota</taxon>
        <taxon>Viridiplantae</taxon>
        <taxon>Streptophyta</taxon>
        <taxon>Embryophyta</taxon>
        <taxon>Tracheophyta</taxon>
        <taxon>Spermatophyta</taxon>
        <taxon>Magnoliopsida</taxon>
        <taxon>eudicotyledons</taxon>
        <taxon>Gunneridae</taxon>
        <taxon>Pentapetalae</taxon>
        <taxon>rosids</taxon>
        <taxon>fabids</taxon>
        <taxon>Malpighiales</taxon>
        <taxon>Linaceae</taxon>
        <taxon>Linum</taxon>
    </lineage>
</organism>
<evidence type="ECO:0000313" key="3">
    <source>
        <dbReference type="Proteomes" id="UP001497516"/>
    </source>
</evidence>
<evidence type="ECO:0000256" key="1">
    <source>
        <dbReference type="SAM" id="MobiDB-lite"/>
    </source>
</evidence>
<protein>
    <submittedName>
        <fullName evidence="2">Uncharacterized protein</fullName>
    </submittedName>
</protein>
<dbReference type="EMBL" id="OZ034815">
    <property type="protein sequence ID" value="CAL1370969.1"/>
    <property type="molecule type" value="Genomic_DNA"/>
</dbReference>
<gene>
    <name evidence="2" type="ORF">LTRI10_LOCUS13059</name>
</gene>
<accession>A0AAV2DCK2</accession>
<keyword evidence="3" id="KW-1185">Reference proteome</keyword>
<dbReference type="Proteomes" id="UP001497516">
    <property type="component" value="Chromosome 2"/>
</dbReference>
<sequence length="140" mass="15877">MLSSYSWLGRHKKKKGNDGASSSRGPRHPSTPRVDLGPVAPRLSSRLNRSKPTIVIEEEDSLRDLSSHFHFSRRSLSHTSRRLSIDSKRSRSMNGQLPPEFEVMETDNSWRFERTQLKLSCIPSSSFSVGVLVHEDNKMG</sequence>
<name>A0AAV2DCK2_9ROSI</name>
<evidence type="ECO:0000313" key="2">
    <source>
        <dbReference type="EMBL" id="CAL1370969.1"/>
    </source>
</evidence>